<name>A0A5E7E7X1_PSEFL</name>
<gene>
    <name evidence="1" type="ORF">PS723_04350</name>
</gene>
<evidence type="ECO:0000313" key="1">
    <source>
        <dbReference type="EMBL" id="VVO22778.1"/>
    </source>
</evidence>
<reference evidence="1 2" key="1">
    <citation type="submission" date="2019-09" db="EMBL/GenBank/DDBJ databases">
        <authorList>
            <person name="Chandra G."/>
            <person name="Truman W A."/>
        </authorList>
    </citation>
    <scope>NUCLEOTIDE SEQUENCE [LARGE SCALE GENOMIC DNA]</scope>
    <source>
        <strain evidence="1">PS723</strain>
    </source>
</reference>
<sequence length="350" mass="39160">MPNDPQITIRAEREEAVLSAGLEAYHGYLHACSMKEPGFMLNAMQAARVAMEDEFQGHPYLFSLSADHNACTLDIGGQPHYFYSVPEAELIEDNEVHRALFTLPPIRASSETLPSVQVLPSQQSVTGDKEVDAVLWLREVIRTGQPGPIAAAMEAAKKITTPMKDLEKRYSHHLSEANPGHFFATFASFGFGDLESLAANSIETLRLKVEAEARFGGDTIWQDTSAEQFCEKALKRCKGFKDYINNDKTEVSKRFRKRADLMPHTLSDCLHELAYWQHLYRLRNAAGEWGDGMHEAIAREWFVEGLLAVIPPQNDKEAQQVLDYAAYADSIEHGQLIAIARNLISGVRRG</sequence>
<dbReference type="EMBL" id="CABVHY010000023">
    <property type="protein sequence ID" value="VVO22778.1"/>
    <property type="molecule type" value="Genomic_DNA"/>
</dbReference>
<protein>
    <submittedName>
        <fullName evidence="1">Uncharacterized protein</fullName>
    </submittedName>
</protein>
<dbReference type="AlphaFoldDB" id="A0A5E7E7X1"/>
<proteinExistence type="predicted"/>
<dbReference type="Proteomes" id="UP000379480">
    <property type="component" value="Unassembled WGS sequence"/>
</dbReference>
<accession>A0A5E7E7X1</accession>
<evidence type="ECO:0000313" key="2">
    <source>
        <dbReference type="Proteomes" id="UP000379480"/>
    </source>
</evidence>
<organism evidence="1 2">
    <name type="scientific">Pseudomonas fluorescens</name>
    <dbReference type="NCBI Taxonomy" id="294"/>
    <lineage>
        <taxon>Bacteria</taxon>
        <taxon>Pseudomonadati</taxon>
        <taxon>Pseudomonadota</taxon>
        <taxon>Gammaproteobacteria</taxon>
        <taxon>Pseudomonadales</taxon>
        <taxon>Pseudomonadaceae</taxon>
        <taxon>Pseudomonas</taxon>
    </lineage>
</organism>
<dbReference type="RefSeq" id="WP_224795727.1">
    <property type="nucleotide sequence ID" value="NZ_CABVHY010000023.1"/>
</dbReference>